<feature type="domain" description="DUF7488" evidence="2">
    <location>
        <begin position="31"/>
        <end position="175"/>
    </location>
</feature>
<dbReference type="InterPro" id="IPR055911">
    <property type="entry name" value="DUF7488"/>
</dbReference>
<protein>
    <submittedName>
        <fullName evidence="3">PDZ domain-containing protein</fullName>
    </submittedName>
</protein>
<dbReference type="AlphaFoldDB" id="A0A5M9QSJ2"/>
<sequence length="360" mass="40577">MAQVKRIKLRNITMMKPLLLWLACIGLAYGLDYSACKAYYKQASSTIDSTRVYSVLYKNTPYLIAFSQKPLRSSRIIKHDPFLGLYLFSGKLPKSYRLKPLDTFAHTLPLAAVNATQAIPGSVVNFEKGVFDLGKFSTTLPNDSVISTICYQSYGISAYGQYFVPKILIDRFLSARGGQYGDIGVRVAPNLQASNDQLPKGVIVEQIDIFFPQRLLLPKDRILAINGREITSLAQFEWLVADLVPKSKAQVRILRNNKLLEVSVQVDRRYGGGILQDTFFERYGVVIDRDLVIRAIAKPLPDGLSQLSVGDKFIWVDKTPIKKDSDFWHFRQLLSQAALRGRVELLLLHDGVEVFLRSNL</sequence>
<accession>A0A5M9QSJ2</accession>
<dbReference type="Pfam" id="PF24314">
    <property type="entry name" value="DUF7488"/>
    <property type="match status" value="1"/>
</dbReference>
<dbReference type="RefSeq" id="WP_150336632.1">
    <property type="nucleotide sequence ID" value="NZ_JAERIX010000005.1"/>
</dbReference>
<gene>
    <name evidence="3" type="ORF">F4V45_00835</name>
</gene>
<evidence type="ECO:0000313" key="3">
    <source>
        <dbReference type="EMBL" id="KAA8711553.1"/>
    </source>
</evidence>
<dbReference type="InterPro" id="IPR001478">
    <property type="entry name" value="PDZ"/>
</dbReference>
<dbReference type="Gene3D" id="2.30.42.10">
    <property type="match status" value="1"/>
</dbReference>
<reference evidence="3 4" key="1">
    <citation type="submission" date="2019-09" db="EMBL/GenBank/DDBJ databases">
        <title>Draft genome sequence of various Type strains from the CCUG.</title>
        <authorList>
            <person name="Pineiro-Iglesias B."/>
            <person name="Tunovic T."/>
            <person name="Unosson C."/>
            <person name="Inganas E."/>
            <person name="Ohlen M."/>
            <person name="Cardew S."/>
            <person name="Jensie-Markopoulos S."/>
            <person name="Salva-Serra F."/>
            <person name="Jaen-Luchoro D."/>
            <person name="Karlsson R."/>
            <person name="Svensson-Stadler L."/>
            <person name="Chun J."/>
            <person name="Moore E."/>
        </authorList>
    </citation>
    <scope>NUCLEOTIDE SEQUENCE [LARGE SCALE GENOMIC DNA]</scope>
    <source>
        <strain evidence="3 4">CCUG 32756T</strain>
    </source>
</reference>
<evidence type="ECO:0000259" key="2">
    <source>
        <dbReference type="Pfam" id="PF24314"/>
    </source>
</evidence>
<dbReference type="Proteomes" id="UP000323707">
    <property type="component" value="Unassembled WGS sequence"/>
</dbReference>
<dbReference type="SUPFAM" id="SSF50156">
    <property type="entry name" value="PDZ domain-like"/>
    <property type="match status" value="1"/>
</dbReference>
<dbReference type="Pfam" id="PF13180">
    <property type="entry name" value="PDZ_2"/>
    <property type="match status" value="1"/>
</dbReference>
<name>A0A5M9QSJ2_9HELI</name>
<comment type="caution">
    <text evidence="3">The sequence shown here is derived from an EMBL/GenBank/DDBJ whole genome shotgun (WGS) entry which is preliminary data.</text>
</comment>
<evidence type="ECO:0000259" key="1">
    <source>
        <dbReference type="Pfam" id="PF13180"/>
    </source>
</evidence>
<proteinExistence type="predicted"/>
<evidence type="ECO:0000313" key="4">
    <source>
        <dbReference type="Proteomes" id="UP000323707"/>
    </source>
</evidence>
<organism evidence="3 4">
    <name type="scientific">Helicobacter canis</name>
    <dbReference type="NCBI Taxonomy" id="29419"/>
    <lineage>
        <taxon>Bacteria</taxon>
        <taxon>Pseudomonadati</taxon>
        <taxon>Campylobacterota</taxon>
        <taxon>Epsilonproteobacteria</taxon>
        <taxon>Campylobacterales</taxon>
        <taxon>Helicobacteraceae</taxon>
        <taxon>Helicobacter</taxon>
    </lineage>
</organism>
<feature type="domain" description="PDZ" evidence="1">
    <location>
        <begin position="181"/>
        <end position="266"/>
    </location>
</feature>
<dbReference type="InterPro" id="IPR036034">
    <property type="entry name" value="PDZ_sf"/>
</dbReference>
<dbReference type="EMBL" id="VXKE01000001">
    <property type="protein sequence ID" value="KAA8711553.1"/>
    <property type="molecule type" value="Genomic_DNA"/>
</dbReference>